<proteinExistence type="predicted"/>
<feature type="domain" description="CN hydrolase" evidence="3">
    <location>
        <begin position="25"/>
        <end position="298"/>
    </location>
</feature>
<dbReference type="SUPFAM" id="SSF56317">
    <property type="entry name" value="Carbon-nitrogen hydrolase"/>
    <property type="match status" value="1"/>
</dbReference>
<dbReference type="GO" id="GO:0016811">
    <property type="term" value="F:hydrolase activity, acting on carbon-nitrogen (but not peptide) bonds, in linear amides"/>
    <property type="evidence" value="ECO:0007669"/>
    <property type="project" value="TreeGrafter"/>
</dbReference>
<feature type="region of interest" description="Disordered" evidence="2">
    <location>
        <begin position="329"/>
        <end position="357"/>
    </location>
</feature>
<dbReference type="Proteomes" id="UP000586042">
    <property type="component" value="Unassembled WGS sequence"/>
</dbReference>
<dbReference type="RefSeq" id="WP_175588301.1">
    <property type="nucleotide sequence ID" value="NZ_JABWGN010000002.1"/>
</dbReference>
<keyword evidence="5" id="KW-1185">Reference proteome</keyword>
<comment type="caution">
    <text evidence="4">The sequence shown here is derived from an EMBL/GenBank/DDBJ whole genome shotgun (WGS) entry which is preliminary data.</text>
</comment>
<organism evidence="4 5">
    <name type="scientific">Nonomuraea montanisoli</name>
    <dbReference type="NCBI Taxonomy" id="2741721"/>
    <lineage>
        <taxon>Bacteria</taxon>
        <taxon>Bacillati</taxon>
        <taxon>Actinomycetota</taxon>
        <taxon>Actinomycetes</taxon>
        <taxon>Streptosporangiales</taxon>
        <taxon>Streptosporangiaceae</taxon>
        <taxon>Nonomuraea</taxon>
    </lineage>
</organism>
<dbReference type="Gene3D" id="3.60.110.10">
    <property type="entry name" value="Carbon-nitrogen hydrolase"/>
    <property type="match status" value="1"/>
</dbReference>
<evidence type="ECO:0000313" key="5">
    <source>
        <dbReference type="Proteomes" id="UP000586042"/>
    </source>
</evidence>
<dbReference type="AlphaFoldDB" id="A0A7Y6M0S4"/>
<reference evidence="4 5" key="1">
    <citation type="submission" date="2020-06" db="EMBL/GenBank/DDBJ databases">
        <title>Nonomuraea sp. SMC257, a novel actinomycete isolated from soil.</title>
        <authorList>
            <person name="Chanama M."/>
        </authorList>
    </citation>
    <scope>NUCLEOTIDE SEQUENCE [LARGE SCALE GENOMIC DNA]</scope>
    <source>
        <strain evidence="4 5">SMC257</strain>
    </source>
</reference>
<protein>
    <submittedName>
        <fullName evidence="4">Acyltransferase</fullName>
    </submittedName>
</protein>
<dbReference type="Pfam" id="PF00795">
    <property type="entry name" value="CN_hydrolase"/>
    <property type="match status" value="1"/>
</dbReference>
<dbReference type="EMBL" id="JABWGN010000002">
    <property type="protein sequence ID" value="NUW30858.1"/>
    <property type="molecule type" value="Genomic_DNA"/>
</dbReference>
<keyword evidence="4" id="KW-0012">Acyltransferase</keyword>
<name>A0A7Y6M0S4_9ACTN</name>
<evidence type="ECO:0000313" key="4">
    <source>
        <dbReference type="EMBL" id="NUW30858.1"/>
    </source>
</evidence>
<evidence type="ECO:0000256" key="2">
    <source>
        <dbReference type="SAM" id="MobiDB-lite"/>
    </source>
</evidence>
<accession>A0A7Y6M0S4</accession>
<keyword evidence="4" id="KW-0808">Transferase</keyword>
<dbReference type="PANTHER" id="PTHR43674:SF16">
    <property type="entry name" value="CARBON-NITROGEN FAMILY, PUTATIVE (AFU_ORTHOLOGUE AFUA_5G02350)-RELATED"/>
    <property type="match status" value="1"/>
</dbReference>
<dbReference type="InterPro" id="IPR003010">
    <property type="entry name" value="C-N_Hydrolase"/>
</dbReference>
<dbReference type="InterPro" id="IPR036526">
    <property type="entry name" value="C-N_Hydrolase_sf"/>
</dbReference>
<evidence type="ECO:0000256" key="1">
    <source>
        <dbReference type="ARBA" id="ARBA00022801"/>
    </source>
</evidence>
<gene>
    <name evidence="4" type="ORF">HTZ77_05430</name>
</gene>
<evidence type="ECO:0000259" key="3">
    <source>
        <dbReference type="PROSITE" id="PS50263"/>
    </source>
</evidence>
<dbReference type="InterPro" id="IPR050345">
    <property type="entry name" value="Aliph_Amidase/BUP"/>
</dbReference>
<keyword evidence="1" id="KW-0378">Hydrolase</keyword>
<dbReference type="PANTHER" id="PTHR43674">
    <property type="entry name" value="NITRILASE C965.09-RELATED"/>
    <property type="match status" value="1"/>
</dbReference>
<sequence length="357" mass="40533">MNLPIRFREDHLSAPTVDNKQINVLRCASVQFEAMPDAKERNLERIKHFVREAASDSVRVIVFPEMCLLGYWHLRNHSAERLRELAEPISGPSTTEVRRLAMESGMAVGVGFLEVGEDGRLFNSYAVCLPDGQVHRHRKLHAFEHEAISSGEEYTVFDTPWGVRLGVLICWDNNLVENVRATALMGASVLLAPHQTGGTASRSPHAMKPIPMEYWQARYRDRETIEEQFRGPSGREWLLRWLPSRAHDNGLGIVFSNGVGRDDDEVRTGNAMILDPYGRIMVETTSPEDTMVVADLDLGLLPMSTGRRWLKGRRPELYGILTERFGDERDPRTARFSDEPARIDVSHPHDMRQESHS</sequence>
<dbReference type="PROSITE" id="PS50263">
    <property type="entry name" value="CN_HYDROLASE"/>
    <property type="match status" value="1"/>
</dbReference>
<dbReference type="GO" id="GO:0016746">
    <property type="term" value="F:acyltransferase activity"/>
    <property type="evidence" value="ECO:0007669"/>
    <property type="project" value="UniProtKB-KW"/>
</dbReference>
<dbReference type="CDD" id="cd07585">
    <property type="entry name" value="nitrilase_7"/>
    <property type="match status" value="1"/>
</dbReference>